<dbReference type="SUPFAM" id="SSF49313">
    <property type="entry name" value="Cadherin-like"/>
    <property type="match status" value="4"/>
</dbReference>
<organism evidence="4 5">
    <name type="scientific">Paenimyroides ceti</name>
    <dbReference type="NCBI Taxonomy" id="395087"/>
    <lineage>
        <taxon>Bacteria</taxon>
        <taxon>Pseudomonadati</taxon>
        <taxon>Bacteroidota</taxon>
        <taxon>Flavobacteriia</taxon>
        <taxon>Flavobacteriales</taxon>
        <taxon>Flavobacteriaceae</taxon>
        <taxon>Paenimyroides</taxon>
    </lineage>
</organism>
<keyword evidence="5" id="KW-1185">Reference proteome</keyword>
<dbReference type="Pfam" id="PF05345">
    <property type="entry name" value="He_PIG"/>
    <property type="match status" value="4"/>
</dbReference>
<dbReference type="NCBIfam" id="TIGR04183">
    <property type="entry name" value="Por_Secre_tail"/>
    <property type="match status" value="1"/>
</dbReference>
<evidence type="ECO:0000313" key="5">
    <source>
        <dbReference type="Proteomes" id="UP001242368"/>
    </source>
</evidence>
<dbReference type="Pfam" id="PF18962">
    <property type="entry name" value="Por_Secre_tail"/>
    <property type="match status" value="1"/>
</dbReference>
<accession>A0ABT8CW54</accession>
<dbReference type="InterPro" id="IPR013783">
    <property type="entry name" value="Ig-like_fold"/>
</dbReference>
<evidence type="ECO:0000256" key="1">
    <source>
        <dbReference type="ARBA" id="ARBA00022729"/>
    </source>
</evidence>
<dbReference type="InterPro" id="IPR008964">
    <property type="entry name" value="Invasin/intimin_cell_adhesion"/>
</dbReference>
<proteinExistence type="predicted"/>
<dbReference type="InterPro" id="IPR015919">
    <property type="entry name" value="Cadherin-like_sf"/>
</dbReference>
<evidence type="ECO:0000256" key="2">
    <source>
        <dbReference type="SAM" id="SignalP"/>
    </source>
</evidence>
<protein>
    <submittedName>
        <fullName evidence="4">Ig domain-containing protein</fullName>
    </submittedName>
</protein>
<feature type="chain" id="PRO_5045448678" evidence="2">
    <location>
        <begin position="28"/>
        <end position="2228"/>
    </location>
</feature>
<keyword evidence="1 2" id="KW-0732">Signal</keyword>
<dbReference type="Gene3D" id="2.60.40.1080">
    <property type="match status" value="3"/>
</dbReference>
<dbReference type="Proteomes" id="UP001242368">
    <property type="component" value="Unassembled WGS sequence"/>
</dbReference>
<feature type="domain" description="Secretion system C-terminal sorting" evidence="3">
    <location>
        <begin position="2167"/>
        <end position="2227"/>
    </location>
</feature>
<dbReference type="SUPFAM" id="SSF49373">
    <property type="entry name" value="Invasin/intimin cell-adhesion fragments"/>
    <property type="match status" value="3"/>
</dbReference>
<comment type="caution">
    <text evidence="4">The sequence shown here is derived from an EMBL/GenBank/DDBJ whole genome shotgun (WGS) entry which is preliminary data.</text>
</comment>
<dbReference type="RefSeq" id="WP_290364119.1">
    <property type="nucleotide sequence ID" value="NZ_JAUFQU010000001.1"/>
</dbReference>
<reference evidence="5" key="1">
    <citation type="journal article" date="2019" name="Int. J. Syst. Evol. Microbiol.">
        <title>The Global Catalogue of Microorganisms (GCM) 10K type strain sequencing project: providing services to taxonomists for standard genome sequencing and annotation.</title>
        <authorList>
            <consortium name="The Broad Institute Genomics Platform"/>
            <consortium name="The Broad Institute Genome Sequencing Center for Infectious Disease"/>
            <person name="Wu L."/>
            <person name="Ma J."/>
        </authorList>
    </citation>
    <scope>NUCLEOTIDE SEQUENCE [LARGE SCALE GENOMIC DNA]</scope>
    <source>
        <strain evidence="5">CECT 7184</strain>
    </source>
</reference>
<feature type="signal peptide" evidence="2">
    <location>
        <begin position="1"/>
        <end position="27"/>
    </location>
</feature>
<name>A0ABT8CW54_9FLAO</name>
<evidence type="ECO:0000259" key="3">
    <source>
        <dbReference type="Pfam" id="PF18962"/>
    </source>
</evidence>
<dbReference type="Gene3D" id="2.60.40.10">
    <property type="entry name" value="Immunoglobulins"/>
    <property type="match status" value="4"/>
</dbReference>
<evidence type="ECO:0000313" key="4">
    <source>
        <dbReference type="EMBL" id="MDN3708241.1"/>
    </source>
</evidence>
<gene>
    <name evidence="4" type="ORF">QW060_14110</name>
</gene>
<dbReference type="EMBL" id="JAUFQU010000001">
    <property type="protein sequence ID" value="MDN3708241.1"/>
    <property type="molecule type" value="Genomic_DNA"/>
</dbReference>
<sequence length="2228" mass="229405">MKTLFKCANVRTLPVILMLLFFSRSWGQTVVSHTFSATFGNIDANIAFTTAKESAANAPAFNDGLRLYYHSSGNGGSVTLTPKNDAIITSVKIYAQSGYTPTIKYNVNNGADLTASLSGSIYTISGINAGIRLRFRNANTTNTQLRIDKIEVTYSMPAAAELELSQSSLTGFSYTENNGPSAIQTFQISGTNLNGTNVSITASNTYEVSSNGTDFSGSVVLTAFNGTSTTIHTRLKSGLSIGSHTGNLTISGGGVTPNLQVDLSGQVTMNVPVMTTEIINGVFNESLNYTLTATNNPVSYQLVSGSQLPVGLTLDSTTGLISGTPQTAGTFTSEFTATNQGGVSLPATYTFNIAKANQTLVLSDVLKTLSSVPFDLPANTNEGFAVQYSSGDEAVATIAGNTVTITGLGTTTVTATQQGNSNYNSFTQTFSLEVSTTPVPLPEVTSSVQTGTYQVPFTYTLQATNDAVSYAVETGSSLPQGLTLNTTTGVISGTPDEAGTFTTQVTATNETGPSAPATITFEISKAAQSATFEAVSKTTQDIPFTITVINTDQGLPLTYTVADENVATVSGNTVTIVGAGNTTITATQAGNENYFSFSQDFDLSVIWVTPPPAIIEETTNGTVDGTFTYTINAINNPETFALATAAVLPEGLTLNATTGVINGVPVTAGTFTTAFTATNVTGTSPETTITFVIQKGIQTAALADINKNTNDLPFNLPAKTNKQLDLTYAVADETVATISGTTVTIVGEGTTVITATQAGNENYEAFSQDITLTVVWQIPTPVITAEQVPATAGTELTYTINAINNPVSYSIVNGNTLPAGLSLNTTTGIISGTPIAPGTYTTDVRATNSTGTSVPATLTFVIAPGIVVVDGCFNENFSEINSGNSTSSTGQTVVWNGNLHFPFTETAYQAGGAIKLGTGSVKGSVTSPPLNGVYGTVTVNFDVKGWSSIEGTMLVTLGQETKTVTYTARLTNPFESKSLVFENVADGSVIKFETSAKRAFLDNISVCNDVPDPVIVSSSTSLTGFAYVENNGPSAVQTVEVSGTDLNGTDVLVTVSSDYEVSTDGTSFANTASLVTYDGTATILYTRLKSGLSPNNYTGSLSITGGGIPTAVEVALSGTVTEELNPSIVVSSTSLTGFAYVENNGPSAVQTVEVSGTDLNGTDVLVTASSDYEVSADGTSFANTASLVTYDGTATTLYTRLKSGLTPNNYTGSLSITGGGIPTAVEVALSGTVTEELNPSIVVSSTSLTGFAYVENNGPSAVQTVEVSGTDLNGTDVLVTASSDYEVSADGTSFANTASLVTYDGTVTILYTRLKSGLSPNNYTGSLSITGGGIPTAVEVALSGTVTEELNPSIVVSSTSLTGFAYVENNGPSAVQTVEVSGTDLNGTDVLVTASSDYEVSTDGTSFANTASLVTYDGTATTLYTRLKSGLSAGNYNGTLSITGGGISAAVEVAISGTVTEEIIILNPEIVVSSTSLTGFAYVENNGPSAVQTVTVSGTDLNGSDVLVTASSDYEVSADGTTFTEMVGLVTYDGTATTLYTRLKSGLTANIYNGTLSITGGGISAAVEVALSGTVTEEIIILNPEIVVSSTSLTGFAYVENNGPSAVQTVTVSGTDLNGSDVLVTASSDYEVSADGTTFTEMVGLVTFDGTATTLYTRLKSGLTANIYNGTLSITGGGISAAVEVALSGTVTEEIIILNPEIVVSSTSLTGFAYVENNGPSAVQTVMVSGSDLNGSDVLVTASSDYEVSADGTTFTEMVGLVTYDGTATTLYSRLKSGLSAGDYNGTLSITGGGISTAVEVALSGTVTEEIIILNPEIVVSSTSLTGFAYVENNGPSAVQTVMVSGTDLNGSDVLVTASSDYEVSTDGTTFTEMVGLVTYNGTATTLYSRLKSGLSAGDYNGTLSITGGGISTAVEVALSGTVTEEIIILNPEIVVSSTSLTGFAYVENNGPSAVQTVMVSGTDLNGSDVLVTASSDYEVSADGTTFTEMVGLVTFDGTATTLYTRLKGELSAGNYNGTLSITGGGIPTAVEVALSGTVAVEVVPVITVSEITIVDLDYDVNQGPSEAQAIEVSGTDLDATAIVITASENFEVSLDNQVFTTTITLENVVTTPQTIYVRLMTGLVENTYEGTLTVSGGGATEVIVSLTGIVSPTATNPEFEKDAFTMYPNPATDVVMFNKNIDVEIYTLNGKKIISERNTNRVDVSHLEAGVYLVKIANGNIQKLVIK</sequence>
<dbReference type="InterPro" id="IPR026444">
    <property type="entry name" value="Secre_tail"/>
</dbReference>